<comment type="caution">
    <text evidence="1">The sequence shown here is derived from an EMBL/GenBank/DDBJ whole genome shotgun (WGS) entry which is preliminary data.</text>
</comment>
<dbReference type="VEuPathDB" id="FungiDB:MPH_12127"/>
<organism evidence="1 2">
    <name type="scientific">Macrophomina phaseolina (strain MS6)</name>
    <name type="common">Charcoal rot fungus</name>
    <dbReference type="NCBI Taxonomy" id="1126212"/>
    <lineage>
        <taxon>Eukaryota</taxon>
        <taxon>Fungi</taxon>
        <taxon>Dikarya</taxon>
        <taxon>Ascomycota</taxon>
        <taxon>Pezizomycotina</taxon>
        <taxon>Dothideomycetes</taxon>
        <taxon>Dothideomycetes incertae sedis</taxon>
        <taxon>Botryosphaeriales</taxon>
        <taxon>Botryosphaeriaceae</taxon>
        <taxon>Macrophomina</taxon>
    </lineage>
</organism>
<dbReference type="AlphaFoldDB" id="K2RKQ5"/>
<protein>
    <submittedName>
        <fullName evidence="1">Uncharacterized protein</fullName>
    </submittedName>
</protein>
<dbReference type="HOGENOM" id="CLU_009290_0_0_1"/>
<dbReference type="EMBL" id="AHHD01000504">
    <property type="protein sequence ID" value="EKG10744.1"/>
    <property type="molecule type" value="Genomic_DNA"/>
</dbReference>
<accession>K2RKQ5</accession>
<evidence type="ECO:0000313" key="1">
    <source>
        <dbReference type="EMBL" id="EKG10744.1"/>
    </source>
</evidence>
<dbReference type="eggNOG" id="ENOG502SJYI">
    <property type="taxonomic scope" value="Eukaryota"/>
</dbReference>
<evidence type="ECO:0000313" key="2">
    <source>
        <dbReference type="Proteomes" id="UP000007129"/>
    </source>
</evidence>
<name>K2RKQ5_MACPH</name>
<dbReference type="Proteomes" id="UP000007129">
    <property type="component" value="Unassembled WGS sequence"/>
</dbReference>
<sequence length="955" mass="107024">MAIGRAQASLAAFTNEIIFAAANINVDLTLLHIEAPREYQELGRTLSRRRRQQAESGSAHITARRLGALFQDICPQTPMLVQAYGNRVSQIAEVAERTTERSGIFADHTGIDGTSIWAAATSSIPALHMQLLAAMLARIWSSDKATAMWVELVEARRREMAGRFERGEELLYLNLMAATQAEITRDQLREWDASARSWLQTADSIKEKEQDQLMSILDDVEVPISTDRIVSTSIIGAWKSAMMSMEMLIGGTPQSNDSGPALLALSSWHLYPDVLVMGKESRAVHFTDHLVPPGGVLTIGLEKPHSVLKTGSNGLHWSLSLAHLRYYGHPVPADGRLTPNDGRLSFPGFVHVAFGCFLGYWQMEGQRKARDVARFIVSAQAAIERAACCNDESKTSKRACAFLLDSHNWWNLFANSASLWLESHVDQNGSVDRLIKLGIRRSQSFLPSDSCEQPFGFFGLGEPELFMSSLKDTEERIAYLRSFAESLACPNKTMIIRYFRDPEIPEYATAIRVSCPSRKRGAGESEPRIVRQYRRWVRNYPKEHILAEEHVEVDTSAFIEQGKKRFLFKEDIWASRTCHFMFGDPKTAAIFQEASNPSGQPSIDDLIRYLDEDRFNIKKLLKWIERGHSAQASGASETLVAISAASMIYRLLPDALISPQVFRRPISGTQWASYLPRPFTQDKKLLPPILDGHISREISMSCVAYMDSGYHDVKPSALKNAMAISSGDSLYIAMRLACDPFEQPADYELKRVLGNVGRPGVTFLIPPLRPIRREVDVDSWKVINNASFNFRAEDHFSGTTIHLNFTGYHAPIVNEFRQGRDSEVFLLEAVVSVHEFGRWVGDLDIIKSFNHLNSPIMRLTGYNCNNPVEHSSFPESIQESGSELISAECWDEILDLPRGGFVVRANGNWIGRLAVTAMLSQILVGSDRPTKDIVVCPNNFCWRCNNFSHGAIFVF</sequence>
<gene>
    <name evidence="1" type="ORF">MPH_12127</name>
</gene>
<dbReference type="InParanoid" id="K2RKQ5"/>
<reference evidence="1 2" key="1">
    <citation type="journal article" date="2012" name="BMC Genomics">
        <title>Tools to kill: Genome of one of the most destructive plant pathogenic fungi Macrophomina phaseolina.</title>
        <authorList>
            <person name="Islam M.S."/>
            <person name="Haque M.S."/>
            <person name="Islam M.M."/>
            <person name="Emdad E.M."/>
            <person name="Halim A."/>
            <person name="Hossen Q.M.M."/>
            <person name="Hossain M.Z."/>
            <person name="Ahmed B."/>
            <person name="Rahim S."/>
            <person name="Rahman M.S."/>
            <person name="Alam M.M."/>
            <person name="Hou S."/>
            <person name="Wan X."/>
            <person name="Saito J.A."/>
            <person name="Alam M."/>
        </authorList>
    </citation>
    <scope>NUCLEOTIDE SEQUENCE [LARGE SCALE GENOMIC DNA]</scope>
    <source>
        <strain evidence="1 2">MS6</strain>
    </source>
</reference>
<proteinExistence type="predicted"/>
<dbReference type="OrthoDB" id="5354164at2759"/>